<feature type="region of interest" description="Disordered" evidence="1">
    <location>
        <begin position="71"/>
        <end position="112"/>
    </location>
</feature>
<dbReference type="OrthoDB" id="5100353at2759"/>
<feature type="compositionally biased region" description="Basic and acidic residues" evidence="1">
    <location>
        <begin position="39"/>
        <end position="49"/>
    </location>
</feature>
<sequence>MANKRSSRKSVGFLDALGQWTLGPSSNRRSPNCRRYPRSTKESREERLKNAPPGLNLTAAEWRRYASVHPKGQDECNCSECDGEDEPKVQAAPEPRSGWSHSASSAVTRAPEAVKRDSGFNRLVGRTHVDVSEPRLRHQFSYDGNNDALFANIPRQEQRGAGEIVIHRQHEGQDGLEIETFGQNDSGYAPSAHSLPVHERGDVKSVPESQFFNNPRPAPNPRDQWPVRGAANLQEVPWPERESRIAHWRDSITGEEYTPGGSVAGGSEAPTLWPGPRSAASVAPDDSLTEVMMRRQYSHKSRAGGSRSGGSKSGSKHSRRH</sequence>
<organism evidence="2 3">
    <name type="scientific">Fusarium austroafricanum</name>
    <dbReference type="NCBI Taxonomy" id="2364996"/>
    <lineage>
        <taxon>Eukaryota</taxon>
        <taxon>Fungi</taxon>
        <taxon>Dikarya</taxon>
        <taxon>Ascomycota</taxon>
        <taxon>Pezizomycotina</taxon>
        <taxon>Sordariomycetes</taxon>
        <taxon>Hypocreomycetidae</taxon>
        <taxon>Hypocreales</taxon>
        <taxon>Nectriaceae</taxon>
        <taxon>Fusarium</taxon>
        <taxon>Fusarium concolor species complex</taxon>
    </lineage>
</organism>
<feature type="region of interest" description="Disordered" evidence="1">
    <location>
        <begin position="1"/>
        <end position="55"/>
    </location>
</feature>
<proteinExistence type="predicted"/>
<evidence type="ECO:0000313" key="2">
    <source>
        <dbReference type="EMBL" id="KAF4451943.1"/>
    </source>
</evidence>
<feature type="region of interest" description="Disordered" evidence="1">
    <location>
        <begin position="250"/>
        <end position="321"/>
    </location>
</feature>
<gene>
    <name evidence="2" type="ORF">F53441_5138</name>
</gene>
<protein>
    <submittedName>
        <fullName evidence="2">Uncharacterized protein</fullName>
    </submittedName>
</protein>
<reference evidence="2" key="1">
    <citation type="submission" date="2020-01" db="EMBL/GenBank/DDBJ databases">
        <title>Identification and distribution of gene clusters putatively required for synthesis of sphingolipid metabolism inhibitors in phylogenetically diverse species of the filamentous fungus Fusarium.</title>
        <authorList>
            <person name="Kim H.-S."/>
            <person name="Busman M."/>
            <person name="Brown D.W."/>
            <person name="Divon H."/>
            <person name="Uhlig S."/>
            <person name="Proctor R.H."/>
        </authorList>
    </citation>
    <scope>NUCLEOTIDE SEQUENCE</scope>
    <source>
        <strain evidence="2">NRRL 53441</strain>
    </source>
</reference>
<dbReference type="EMBL" id="JAADJG010000207">
    <property type="protein sequence ID" value="KAF4451943.1"/>
    <property type="molecule type" value="Genomic_DNA"/>
</dbReference>
<evidence type="ECO:0000313" key="3">
    <source>
        <dbReference type="Proteomes" id="UP000605986"/>
    </source>
</evidence>
<evidence type="ECO:0000256" key="1">
    <source>
        <dbReference type="SAM" id="MobiDB-lite"/>
    </source>
</evidence>
<keyword evidence="3" id="KW-1185">Reference proteome</keyword>
<accession>A0A8H4KLL6</accession>
<dbReference type="AlphaFoldDB" id="A0A8H4KLL6"/>
<name>A0A8H4KLL6_9HYPO</name>
<dbReference type="Proteomes" id="UP000605986">
    <property type="component" value="Unassembled WGS sequence"/>
</dbReference>
<comment type="caution">
    <text evidence="2">The sequence shown here is derived from an EMBL/GenBank/DDBJ whole genome shotgun (WGS) entry which is preliminary data.</text>
</comment>